<dbReference type="SUPFAM" id="SSF57701">
    <property type="entry name" value="Zn2/Cys6 DNA-binding domain"/>
    <property type="match status" value="1"/>
</dbReference>
<evidence type="ECO:0000256" key="5">
    <source>
        <dbReference type="ARBA" id="ARBA00023163"/>
    </source>
</evidence>
<evidence type="ECO:0000313" key="8">
    <source>
        <dbReference type="EMBL" id="ETN41333.1"/>
    </source>
</evidence>
<dbReference type="PROSITE" id="PS50048">
    <property type="entry name" value="ZN2_CY6_FUNGAL_2"/>
    <property type="match status" value="1"/>
</dbReference>
<sequence length="550" mass="63274">MHVQASAPSKPTPVAPVVKKKHSRTRNGCITCRIRKVKCDEVRPACRKCLDTGRKCDGYSKPAPASLEVPVPQGNLTSYSHCELFAYQYFQEVSAPSLVNFGSHYFWNKLVIQVALEDEAIRHLVLATALLDCRERGVLGLDKANKYHDEHYRTALRTLGTRANPDPAILLMACLLFIVCEEFNQNRFGALQHIIAGRRIMSGYSHKDRVQCSDAIEELAPIFRRLEIQTGEFEQEILPKQLRWPFKDNSATWAKKAGMDPSWSRPKSSIFQGYASLAMASYCLRCLVPACQNPLTLGKPPLTRFQIVPNITAKLNQWLVYFDEMVFRYGPKEAAANRVEVHLLRVHYMCLYAMSRCDPYLREELYDLYFSQFEHVMIKMSHLITEETTDAVKERCLCPLFFVATHYRATAFRRMAIEYLRKCDWPGRRMAMVAEQMMKIEERAVPEVINCADVPPEARIRLIDISFPEAKSGDDTEGALCMLTYSKAPHDGKNNDVQLFRWKDMPKDRSLQESVKQLLRRVMRYEILSIGDDKAESCETDHPRWTADWH</sequence>
<protein>
    <recommendedName>
        <fullName evidence="7">Zn(2)-C6 fungal-type domain-containing protein</fullName>
    </recommendedName>
</protein>
<organism evidence="8 9">
    <name type="scientific">Cyphellophora europaea (strain CBS 101466)</name>
    <name type="common">Phialophora europaea</name>
    <dbReference type="NCBI Taxonomy" id="1220924"/>
    <lineage>
        <taxon>Eukaryota</taxon>
        <taxon>Fungi</taxon>
        <taxon>Dikarya</taxon>
        <taxon>Ascomycota</taxon>
        <taxon>Pezizomycotina</taxon>
        <taxon>Eurotiomycetes</taxon>
        <taxon>Chaetothyriomycetidae</taxon>
        <taxon>Chaetothyriales</taxon>
        <taxon>Cyphellophoraceae</taxon>
        <taxon>Cyphellophora</taxon>
    </lineage>
</organism>
<dbReference type="GO" id="GO:0000981">
    <property type="term" value="F:DNA-binding transcription factor activity, RNA polymerase II-specific"/>
    <property type="evidence" value="ECO:0007669"/>
    <property type="project" value="InterPro"/>
</dbReference>
<evidence type="ECO:0000259" key="7">
    <source>
        <dbReference type="PROSITE" id="PS50048"/>
    </source>
</evidence>
<gene>
    <name evidence="8" type="ORF">HMPREF1541_03268</name>
</gene>
<dbReference type="PANTHER" id="PTHR36206">
    <property type="entry name" value="ASPERCRYPTIN BIOSYNTHESIS CLUSTER-SPECIFIC TRANSCRIPTION REGULATOR ATNN-RELATED"/>
    <property type="match status" value="1"/>
</dbReference>
<feature type="domain" description="Zn(2)-C6 fungal-type" evidence="7">
    <location>
        <begin position="28"/>
        <end position="56"/>
    </location>
</feature>
<dbReference type="AlphaFoldDB" id="W2RZW0"/>
<keyword evidence="3" id="KW-0805">Transcription regulation</keyword>
<dbReference type="InParanoid" id="W2RZW0"/>
<evidence type="ECO:0000256" key="3">
    <source>
        <dbReference type="ARBA" id="ARBA00023015"/>
    </source>
</evidence>
<keyword evidence="4" id="KW-0238">DNA-binding</keyword>
<dbReference type="InterPro" id="IPR052360">
    <property type="entry name" value="Transcr_Regulatory_Proteins"/>
</dbReference>
<dbReference type="InterPro" id="IPR001138">
    <property type="entry name" value="Zn2Cys6_DnaBD"/>
</dbReference>
<evidence type="ECO:0000256" key="4">
    <source>
        <dbReference type="ARBA" id="ARBA00023125"/>
    </source>
</evidence>
<keyword evidence="6" id="KW-0539">Nucleus</keyword>
<dbReference type="PANTHER" id="PTHR36206:SF13">
    <property type="entry name" value="TRANSCRIPTIONAL REGULATORY PROTEIN MOC3"/>
    <property type="match status" value="1"/>
</dbReference>
<dbReference type="Pfam" id="PF00172">
    <property type="entry name" value="Zn_clus"/>
    <property type="match status" value="1"/>
</dbReference>
<evidence type="ECO:0000256" key="2">
    <source>
        <dbReference type="ARBA" id="ARBA00022833"/>
    </source>
</evidence>
<dbReference type="OrthoDB" id="2593732at2759"/>
<dbReference type="CDD" id="cd00067">
    <property type="entry name" value="GAL4"/>
    <property type="match status" value="1"/>
</dbReference>
<dbReference type="eggNOG" id="ENOG502SQ3E">
    <property type="taxonomic scope" value="Eukaryota"/>
</dbReference>
<dbReference type="VEuPathDB" id="FungiDB:HMPREF1541_03268"/>
<name>W2RZW0_CYPE1</name>
<dbReference type="RefSeq" id="XP_008715842.1">
    <property type="nucleotide sequence ID" value="XM_008717620.1"/>
</dbReference>
<keyword evidence="1" id="KW-0479">Metal-binding</keyword>
<proteinExistence type="predicted"/>
<evidence type="ECO:0000256" key="1">
    <source>
        <dbReference type="ARBA" id="ARBA00022723"/>
    </source>
</evidence>
<reference evidence="8 9" key="1">
    <citation type="submission" date="2013-03" db="EMBL/GenBank/DDBJ databases">
        <title>The Genome Sequence of Phialophora europaea CBS 101466.</title>
        <authorList>
            <consortium name="The Broad Institute Genomics Platform"/>
            <person name="Cuomo C."/>
            <person name="de Hoog S."/>
            <person name="Gorbushina A."/>
            <person name="Walker B."/>
            <person name="Young S.K."/>
            <person name="Zeng Q."/>
            <person name="Gargeya S."/>
            <person name="Fitzgerald M."/>
            <person name="Haas B."/>
            <person name="Abouelleil A."/>
            <person name="Allen A.W."/>
            <person name="Alvarado L."/>
            <person name="Arachchi H.M."/>
            <person name="Berlin A.M."/>
            <person name="Chapman S.B."/>
            <person name="Gainer-Dewar J."/>
            <person name="Goldberg J."/>
            <person name="Griggs A."/>
            <person name="Gujja S."/>
            <person name="Hansen M."/>
            <person name="Howarth C."/>
            <person name="Imamovic A."/>
            <person name="Ireland A."/>
            <person name="Larimer J."/>
            <person name="McCowan C."/>
            <person name="Murphy C."/>
            <person name="Pearson M."/>
            <person name="Poon T.W."/>
            <person name="Priest M."/>
            <person name="Roberts A."/>
            <person name="Saif S."/>
            <person name="Shea T."/>
            <person name="Sisk P."/>
            <person name="Sykes S."/>
            <person name="Wortman J."/>
            <person name="Nusbaum C."/>
            <person name="Birren B."/>
        </authorList>
    </citation>
    <scope>NUCLEOTIDE SEQUENCE [LARGE SCALE GENOMIC DNA]</scope>
    <source>
        <strain evidence="8 9">CBS 101466</strain>
    </source>
</reference>
<dbReference type="Gene3D" id="4.10.240.10">
    <property type="entry name" value="Zn(2)-C6 fungal-type DNA-binding domain"/>
    <property type="match status" value="1"/>
</dbReference>
<dbReference type="SMART" id="SM00066">
    <property type="entry name" value="GAL4"/>
    <property type="match status" value="1"/>
</dbReference>
<keyword evidence="2" id="KW-0862">Zinc</keyword>
<dbReference type="InterPro" id="IPR036864">
    <property type="entry name" value="Zn2-C6_fun-type_DNA-bd_sf"/>
</dbReference>
<accession>W2RZW0</accession>
<dbReference type="GeneID" id="19970607"/>
<dbReference type="EMBL" id="KB822719">
    <property type="protein sequence ID" value="ETN41333.1"/>
    <property type="molecule type" value="Genomic_DNA"/>
</dbReference>
<dbReference type="PROSITE" id="PS00463">
    <property type="entry name" value="ZN2_CY6_FUNGAL_1"/>
    <property type="match status" value="1"/>
</dbReference>
<keyword evidence="9" id="KW-1185">Reference proteome</keyword>
<dbReference type="GO" id="GO:0003677">
    <property type="term" value="F:DNA binding"/>
    <property type="evidence" value="ECO:0007669"/>
    <property type="project" value="UniProtKB-KW"/>
</dbReference>
<dbReference type="GO" id="GO:0008270">
    <property type="term" value="F:zinc ion binding"/>
    <property type="evidence" value="ECO:0007669"/>
    <property type="project" value="InterPro"/>
</dbReference>
<dbReference type="Proteomes" id="UP000030752">
    <property type="component" value="Unassembled WGS sequence"/>
</dbReference>
<evidence type="ECO:0000313" key="9">
    <source>
        <dbReference type="Proteomes" id="UP000030752"/>
    </source>
</evidence>
<dbReference type="HOGENOM" id="CLU_033644_0_0_1"/>
<keyword evidence="5" id="KW-0804">Transcription</keyword>
<evidence type="ECO:0000256" key="6">
    <source>
        <dbReference type="ARBA" id="ARBA00023242"/>
    </source>
</evidence>